<proteinExistence type="inferred from homology"/>
<evidence type="ECO:0000256" key="3">
    <source>
        <dbReference type="ARBA" id="ARBA00022692"/>
    </source>
</evidence>
<name>A0A1M6M0H6_9CLOT</name>
<feature type="transmembrane region" description="Helical" evidence="6">
    <location>
        <begin position="7"/>
        <end position="32"/>
    </location>
</feature>
<comment type="similarity">
    <text evidence="2">Belongs to the TspO/BZRP family.</text>
</comment>
<keyword evidence="4 6" id="KW-1133">Transmembrane helix</keyword>
<evidence type="ECO:0000256" key="5">
    <source>
        <dbReference type="ARBA" id="ARBA00023136"/>
    </source>
</evidence>
<dbReference type="PANTHER" id="PTHR33802">
    <property type="entry name" value="SI:CH211-161H7.5-RELATED"/>
    <property type="match status" value="1"/>
</dbReference>
<dbReference type="PANTHER" id="PTHR33802:SF1">
    <property type="entry name" value="XK-RELATED PROTEIN"/>
    <property type="match status" value="1"/>
</dbReference>
<feature type="transmembrane region" description="Helical" evidence="6">
    <location>
        <begin position="52"/>
        <end position="71"/>
    </location>
</feature>
<comment type="subcellular location">
    <subcellularLocation>
        <location evidence="1">Membrane</location>
        <topology evidence="1">Multi-pass membrane protein</topology>
    </subcellularLocation>
</comment>
<organism evidence="7 8">
    <name type="scientific">Hathewaya proteolytica DSM 3090</name>
    <dbReference type="NCBI Taxonomy" id="1121331"/>
    <lineage>
        <taxon>Bacteria</taxon>
        <taxon>Bacillati</taxon>
        <taxon>Bacillota</taxon>
        <taxon>Clostridia</taxon>
        <taxon>Eubacteriales</taxon>
        <taxon>Clostridiaceae</taxon>
        <taxon>Hathewaya</taxon>
    </lineage>
</organism>
<dbReference type="InterPro" id="IPR038330">
    <property type="entry name" value="TspO/MBR-related_sf"/>
</dbReference>
<evidence type="ECO:0000313" key="8">
    <source>
        <dbReference type="Proteomes" id="UP000183952"/>
    </source>
</evidence>
<feature type="transmembrane region" description="Helical" evidence="6">
    <location>
        <begin position="83"/>
        <end position="102"/>
    </location>
</feature>
<evidence type="ECO:0000256" key="6">
    <source>
        <dbReference type="SAM" id="Phobius"/>
    </source>
</evidence>
<feature type="transmembrane region" description="Helical" evidence="6">
    <location>
        <begin position="201"/>
        <end position="217"/>
    </location>
</feature>
<dbReference type="AlphaFoldDB" id="A0A1M6M0H6"/>
<evidence type="ECO:0000313" key="7">
    <source>
        <dbReference type="EMBL" id="SHJ76999.1"/>
    </source>
</evidence>
<keyword evidence="3 6" id="KW-0812">Transmembrane</keyword>
<feature type="transmembrane region" description="Helical" evidence="6">
    <location>
        <begin position="108"/>
        <end position="126"/>
    </location>
</feature>
<keyword evidence="5 6" id="KW-0472">Membrane</keyword>
<protein>
    <submittedName>
        <fullName evidence="7">TspO and MBR related proteins</fullName>
    </submittedName>
</protein>
<dbReference type="STRING" id="1121331.SAMN02745248_00894"/>
<dbReference type="RefSeq" id="WP_072902779.1">
    <property type="nucleotide sequence ID" value="NZ_FRAD01000006.1"/>
</dbReference>
<dbReference type="Gene3D" id="1.20.1260.100">
    <property type="entry name" value="TspO/MBR protein"/>
    <property type="match status" value="1"/>
</dbReference>
<gene>
    <name evidence="7" type="ORF">SAMN02745248_00894</name>
</gene>
<evidence type="ECO:0000256" key="4">
    <source>
        <dbReference type="ARBA" id="ARBA00022989"/>
    </source>
</evidence>
<dbReference type="EMBL" id="FRAD01000006">
    <property type="protein sequence ID" value="SHJ76999.1"/>
    <property type="molecule type" value="Genomic_DNA"/>
</dbReference>
<evidence type="ECO:0000256" key="2">
    <source>
        <dbReference type="ARBA" id="ARBA00007524"/>
    </source>
</evidence>
<feature type="transmembrane region" description="Helical" evidence="6">
    <location>
        <begin position="229"/>
        <end position="251"/>
    </location>
</feature>
<dbReference type="InterPro" id="IPR004307">
    <property type="entry name" value="TspO_MBR"/>
</dbReference>
<dbReference type="Pfam" id="PF03073">
    <property type="entry name" value="TspO_MBR"/>
    <property type="match status" value="1"/>
</dbReference>
<feature type="transmembrane region" description="Helical" evidence="6">
    <location>
        <begin position="177"/>
        <end position="194"/>
    </location>
</feature>
<sequence>MERTKKAWINVIFFAITLVINTLGAFGIINGMSQKEVSDMYLTPITPSPSTFSIWSIIYLLLLASLVFMIIKKEDPYYNKAVDEITILFRISCILNIAWIVTFSYVQLGLSVIFIIGFLISLLLICRKVASLHNGNRWLLPLSFGIYTGWLVIATFVNIAASLVKINWNGFGFSEEFRAIVMLIVAVLVVILLLRRNKNAVLPLPVAWAYFGIYQQLNSGEGLEGKFMLLKIVALSGMVVLIGAAAIQLYLNKFKLLPYVSDSENR</sequence>
<dbReference type="GO" id="GO:0016020">
    <property type="term" value="C:membrane"/>
    <property type="evidence" value="ECO:0007669"/>
    <property type="project" value="UniProtKB-SubCell"/>
</dbReference>
<accession>A0A1M6M0H6</accession>
<evidence type="ECO:0000256" key="1">
    <source>
        <dbReference type="ARBA" id="ARBA00004141"/>
    </source>
</evidence>
<reference evidence="7 8" key="1">
    <citation type="submission" date="2016-11" db="EMBL/GenBank/DDBJ databases">
        <authorList>
            <person name="Jaros S."/>
            <person name="Januszkiewicz K."/>
            <person name="Wedrychowicz H."/>
        </authorList>
    </citation>
    <scope>NUCLEOTIDE SEQUENCE [LARGE SCALE GENOMIC DNA]</scope>
    <source>
        <strain evidence="7 8">DSM 3090</strain>
    </source>
</reference>
<keyword evidence="8" id="KW-1185">Reference proteome</keyword>
<dbReference type="Proteomes" id="UP000183952">
    <property type="component" value="Unassembled WGS sequence"/>
</dbReference>
<dbReference type="OrthoDB" id="5189031at2"/>
<feature type="transmembrane region" description="Helical" evidence="6">
    <location>
        <begin position="138"/>
        <end position="157"/>
    </location>
</feature>